<sequence>MWEIVRKGSLFRFKKYNITKIVGRKKSSPAVTATIVSNSKHKHSQTNREKEEIKDRLNDYLKRKKLITYNRIPKKCRFSTRMLDKFAVFLLDSQNNTIFIIDVHDFRGLDAATLEYFTFRNHIARQENIEFMISHG</sequence>
<comment type="caution">
    <text evidence="1">The sequence shown here is derived from an EMBL/GenBank/DDBJ whole genome shotgun (WGS) entry which is preliminary data.</text>
</comment>
<accession>A0AAW0VYE3</accession>
<proteinExistence type="predicted"/>
<dbReference type="AlphaFoldDB" id="A0AAW0VYE3"/>
<name>A0AAW0VYE3_CHEQU</name>
<dbReference type="EMBL" id="JARKIK010000095">
    <property type="protein sequence ID" value="KAK8722443.1"/>
    <property type="molecule type" value="Genomic_DNA"/>
</dbReference>
<gene>
    <name evidence="1" type="ORF">OTU49_012218</name>
</gene>
<organism evidence="1 2">
    <name type="scientific">Cherax quadricarinatus</name>
    <name type="common">Australian red claw crayfish</name>
    <dbReference type="NCBI Taxonomy" id="27406"/>
    <lineage>
        <taxon>Eukaryota</taxon>
        <taxon>Metazoa</taxon>
        <taxon>Ecdysozoa</taxon>
        <taxon>Arthropoda</taxon>
        <taxon>Crustacea</taxon>
        <taxon>Multicrustacea</taxon>
        <taxon>Malacostraca</taxon>
        <taxon>Eumalacostraca</taxon>
        <taxon>Eucarida</taxon>
        <taxon>Decapoda</taxon>
        <taxon>Pleocyemata</taxon>
        <taxon>Astacidea</taxon>
        <taxon>Parastacoidea</taxon>
        <taxon>Parastacidae</taxon>
        <taxon>Cherax</taxon>
    </lineage>
</organism>
<protein>
    <submittedName>
        <fullName evidence="1">Uncharacterized protein</fullName>
    </submittedName>
</protein>
<evidence type="ECO:0000313" key="2">
    <source>
        <dbReference type="Proteomes" id="UP001445076"/>
    </source>
</evidence>
<keyword evidence="2" id="KW-1185">Reference proteome</keyword>
<dbReference type="Proteomes" id="UP001445076">
    <property type="component" value="Unassembled WGS sequence"/>
</dbReference>
<reference evidence="1 2" key="1">
    <citation type="journal article" date="2024" name="BMC Genomics">
        <title>Genome assembly of redclaw crayfish (Cherax quadricarinatus) provides insights into its immune adaptation and hypoxia tolerance.</title>
        <authorList>
            <person name="Liu Z."/>
            <person name="Zheng J."/>
            <person name="Li H."/>
            <person name="Fang K."/>
            <person name="Wang S."/>
            <person name="He J."/>
            <person name="Zhou D."/>
            <person name="Weng S."/>
            <person name="Chi M."/>
            <person name="Gu Z."/>
            <person name="He J."/>
            <person name="Li F."/>
            <person name="Wang M."/>
        </authorList>
    </citation>
    <scope>NUCLEOTIDE SEQUENCE [LARGE SCALE GENOMIC DNA]</scope>
    <source>
        <strain evidence="1">ZL_2023a</strain>
    </source>
</reference>
<evidence type="ECO:0000313" key="1">
    <source>
        <dbReference type="EMBL" id="KAK8722443.1"/>
    </source>
</evidence>